<dbReference type="RefSeq" id="WP_069204893.1">
    <property type="nucleotide sequence ID" value="NZ_CP014168.1"/>
</dbReference>
<dbReference type="AlphaFoldDB" id="A0A1B3ZA70"/>
<comment type="similarity">
    <text evidence="1">Belongs to the GcvT family.</text>
</comment>
<evidence type="ECO:0000256" key="2">
    <source>
        <dbReference type="ARBA" id="ARBA00023002"/>
    </source>
</evidence>
<name>A0A1B3ZA70_9SPHN</name>
<evidence type="ECO:0000313" key="6">
    <source>
        <dbReference type="EMBL" id="AOH84333.1"/>
    </source>
</evidence>
<dbReference type="Pfam" id="PF12831">
    <property type="entry name" value="FAD_oxidored"/>
    <property type="match status" value="1"/>
</dbReference>
<keyword evidence="7" id="KW-1185">Reference proteome</keyword>
<dbReference type="InterPro" id="IPR006222">
    <property type="entry name" value="GCVT_N"/>
</dbReference>
<feature type="domain" description="Aminomethyltransferase C-terminal" evidence="4">
    <location>
        <begin position="914"/>
        <end position="967"/>
    </location>
</feature>
<dbReference type="Gene3D" id="3.30.1360.120">
    <property type="entry name" value="Probable tRNA modification gtpase trme, domain 1"/>
    <property type="match status" value="1"/>
</dbReference>
<keyword evidence="2" id="KW-0560">Oxidoreductase</keyword>
<dbReference type="SUPFAM" id="SSF103025">
    <property type="entry name" value="Folate-binding domain"/>
    <property type="match status" value="1"/>
</dbReference>
<feature type="domain" description="GCVT N-terminal" evidence="3">
    <location>
        <begin position="595"/>
        <end position="863"/>
    </location>
</feature>
<dbReference type="InterPro" id="IPR041854">
    <property type="entry name" value="BFD-like_2Fe2S-bd_dom_sf"/>
</dbReference>
<evidence type="ECO:0000259" key="4">
    <source>
        <dbReference type="Pfam" id="PF08669"/>
    </source>
</evidence>
<dbReference type="PANTHER" id="PTHR43757">
    <property type="entry name" value="AMINOMETHYLTRANSFERASE"/>
    <property type="match status" value="1"/>
</dbReference>
<dbReference type="Pfam" id="PF17806">
    <property type="entry name" value="SO_alpha_A3"/>
    <property type="match status" value="1"/>
</dbReference>
<dbReference type="InterPro" id="IPR028896">
    <property type="entry name" value="GcvT/YgfZ/DmdA"/>
</dbReference>
<dbReference type="InterPro" id="IPR036188">
    <property type="entry name" value="FAD/NAD-bd_sf"/>
</dbReference>
<dbReference type="GO" id="GO:0008115">
    <property type="term" value="F:sarcosine oxidase activity"/>
    <property type="evidence" value="ECO:0007669"/>
    <property type="project" value="InterPro"/>
</dbReference>
<dbReference type="PIRSF" id="PIRSF037980">
    <property type="entry name" value="SoxA"/>
    <property type="match status" value="1"/>
</dbReference>
<dbReference type="Pfam" id="PF13510">
    <property type="entry name" value="Fer2_4"/>
    <property type="match status" value="1"/>
</dbReference>
<evidence type="ECO:0000256" key="1">
    <source>
        <dbReference type="ARBA" id="ARBA00008609"/>
    </source>
</evidence>
<dbReference type="PRINTS" id="PR00368">
    <property type="entry name" value="FADPNR"/>
</dbReference>
<dbReference type="InterPro" id="IPR013977">
    <property type="entry name" value="GcvT_C"/>
</dbReference>
<dbReference type="EMBL" id="CP014168">
    <property type="protein sequence ID" value="AOH84333.1"/>
    <property type="molecule type" value="Genomic_DNA"/>
</dbReference>
<feature type="domain" description="SoxA A3" evidence="5">
    <location>
        <begin position="496"/>
        <end position="578"/>
    </location>
</feature>
<evidence type="ECO:0000259" key="5">
    <source>
        <dbReference type="Pfam" id="PF17806"/>
    </source>
</evidence>
<proteinExistence type="inferred from homology"/>
<dbReference type="Gene3D" id="3.10.20.440">
    <property type="entry name" value="2Fe-2S iron-sulphur cluster binding domain, sarcosine oxidase, alpha subunit, N-terminal domain"/>
    <property type="match status" value="1"/>
</dbReference>
<dbReference type="Gene3D" id="3.50.50.60">
    <property type="entry name" value="FAD/NAD(P)-binding domain"/>
    <property type="match status" value="1"/>
</dbReference>
<dbReference type="InterPro" id="IPR027266">
    <property type="entry name" value="TrmE/GcvT-like"/>
</dbReference>
<evidence type="ECO:0000313" key="7">
    <source>
        <dbReference type="Proteomes" id="UP000094256"/>
    </source>
</evidence>
<dbReference type="NCBIfam" id="TIGR01372">
    <property type="entry name" value="soxA"/>
    <property type="match status" value="1"/>
</dbReference>
<organism evidence="6 7">
    <name type="scientific">Sphingomonas panacis</name>
    <dbReference type="NCBI Taxonomy" id="1560345"/>
    <lineage>
        <taxon>Bacteria</taxon>
        <taxon>Pseudomonadati</taxon>
        <taxon>Pseudomonadota</taxon>
        <taxon>Alphaproteobacteria</taxon>
        <taxon>Sphingomonadales</taxon>
        <taxon>Sphingomonadaceae</taxon>
        <taxon>Sphingomonas</taxon>
    </lineage>
</organism>
<dbReference type="SUPFAM" id="SSF101790">
    <property type="entry name" value="Aminomethyltransferase beta-barrel domain"/>
    <property type="match status" value="1"/>
</dbReference>
<dbReference type="Proteomes" id="UP000094256">
    <property type="component" value="Chromosome"/>
</dbReference>
<dbReference type="KEGG" id="span:AWL63_10475"/>
<sequence>MSGRRLPRGGQIDRARRVRFHYEGRVLEGFTGDTLASALLANGASIVGRSFKYHRPRGLMAAGVEEPCALMQVGVARRSTPNVRATEVELTEGLQARPVNCWPSARFDVGAINNVISRFIPAGFYYKTFMWPDWHLFEPIIRKAAGLGKVSADADPDRYEHRYAHCDVLVVGAGPAGLAAALAASRQGERVMLVEQDTTLGGSLLSVPACIDGRDGGEWLDGVEAELEGAGETEILTRTTAVGYFDHNSVSLVERLADHPGAGAPDAVLRQRLWTVRAKQVVLATGALERPLVFPGNDAPGVMLASSVRQYLTRWAVLPGDATSLFTNNDSAYGVAHALLDAGATVPGLVDSRRAPPSGLVEALVARGVRVFTGAEIVKTNGARGLRGVTVRTGDGRSVRVPCDALAMSGGWNPTVHLFSQSGGKLTWDARIAAFRPHVSVQAEVSVGASNGDFTLGAALTGGWMAAGGDAGQAPVAFDAAPAWTIEPLWRVEAEGKAFVDFQHDVTAGDVALAKREAFVSVEHLKRYTTLGMAPDQGKTSNVNALAIMAELTGQGMAEAGTTRFRFPYTPVSLAALGGHTRGSLSRPYRRLPTHERQQGAGAVFEEYGAWLRPAYYPKPGETPYAAEQREARVVREGVGLFEGSPLGKIEVVGPDAAEFLDRIYANTMSTLKVGRARYGLMLNELGVLIDDGVTLRLAEDRFLVGTTGGGADRIAAWLEEWLQCEWRDLKVLVAPVTTAWAVLTLSGPRAREVLYATGVDVPIDAEAFPHMTFRDGHVADVPARVVRASFTGEVTYEINVPADRAGELWDRLMKVGQPYGITPVGIDAWMVLRTEKGFMHIGADTDGETSPVDLGWGQVLKRKHDFVGRRSLSRPANTREDRLQFVGLEWVGSIETLPIGAHLRGAGKREGSEGYVTSTGFSPALGRGVALGMVRGGRARLGEEFDVVTGAAKGARVRISQLAAYDIPGERLNG</sequence>
<dbReference type="GO" id="GO:0046653">
    <property type="term" value="P:tetrahydrofolate metabolic process"/>
    <property type="evidence" value="ECO:0007669"/>
    <property type="project" value="InterPro"/>
</dbReference>
<evidence type="ECO:0000259" key="3">
    <source>
        <dbReference type="Pfam" id="PF01571"/>
    </source>
</evidence>
<dbReference type="Gene3D" id="1.10.10.1100">
    <property type="entry name" value="BFD-like [2Fe-2S]-binding domain"/>
    <property type="match status" value="1"/>
</dbReference>
<dbReference type="InterPro" id="IPR029043">
    <property type="entry name" value="GcvT/YgfZ_C"/>
</dbReference>
<accession>A0A1B3ZA70</accession>
<dbReference type="InterPro" id="IPR042204">
    <property type="entry name" value="2Fe-2S-bd_N"/>
</dbReference>
<gene>
    <name evidence="6" type="ORF">AWL63_10475</name>
</gene>
<dbReference type="PRINTS" id="PR00411">
    <property type="entry name" value="PNDRDTASEI"/>
</dbReference>
<protein>
    <submittedName>
        <fullName evidence="6">Glycine cleavage system protein T</fullName>
    </submittedName>
</protein>
<dbReference type="OrthoDB" id="5287468at2"/>
<dbReference type="Pfam" id="PF01571">
    <property type="entry name" value="GCV_T"/>
    <property type="match status" value="1"/>
</dbReference>
<dbReference type="STRING" id="1560345.AWL63_10475"/>
<dbReference type="InterPro" id="IPR006277">
    <property type="entry name" value="Sarcosine_oxidase_asu"/>
</dbReference>
<dbReference type="Pfam" id="PF08669">
    <property type="entry name" value="GCV_T_C"/>
    <property type="match status" value="1"/>
</dbReference>
<dbReference type="PANTHER" id="PTHR43757:SF2">
    <property type="entry name" value="AMINOMETHYLTRANSFERASE, MITOCHONDRIAL"/>
    <property type="match status" value="1"/>
</dbReference>
<dbReference type="InterPro" id="IPR041117">
    <property type="entry name" value="SoxA_A3"/>
</dbReference>
<reference evidence="6 7" key="1">
    <citation type="submission" date="2016-01" db="EMBL/GenBank/DDBJ databases">
        <title>Complete genome and mega plasmid sequence of Sphingomonas panacis DCY99 elicits systemic resistance in rice to Xanthomonas oryzae.</title>
        <authorList>
            <person name="Kim Y.J."/>
            <person name="Yang D.C."/>
            <person name="Sing P."/>
        </authorList>
    </citation>
    <scope>NUCLEOTIDE SEQUENCE [LARGE SCALE GENOMIC DNA]</scope>
    <source>
        <strain evidence="6 7">DCY99</strain>
    </source>
</reference>
<dbReference type="SUPFAM" id="SSF51905">
    <property type="entry name" value="FAD/NAD(P)-binding domain"/>
    <property type="match status" value="1"/>
</dbReference>